<keyword evidence="1" id="KW-0812">Transmembrane</keyword>
<keyword evidence="1" id="KW-0472">Membrane</keyword>
<organism evidence="2 3">
    <name type="scientific">Flavobacterium chungnamense</name>
    <dbReference type="NCBI Taxonomy" id="706182"/>
    <lineage>
        <taxon>Bacteria</taxon>
        <taxon>Pseudomonadati</taxon>
        <taxon>Bacteroidota</taxon>
        <taxon>Flavobacteriia</taxon>
        <taxon>Flavobacteriales</taxon>
        <taxon>Flavobacteriaceae</taxon>
        <taxon>Flavobacterium</taxon>
    </lineage>
</organism>
<protein>
    <recommendedName>
        <fullName evidence="4">CCDC81-like prokaryotic HU domain-containing protein</fullName>
    </recommendedName>
</protein>
<evidence type="ECO:0000256" key="1">
    <source>
        <dbReference type="SAM" id="Phobius"/>
    </source>
</evidence>
<comment type="caution">
    <text evidence="2">The sequence shown here is derived from an EMBL/GenBank/DDBJ whole genome shotgun (WGS) entry which is preliminary data.</text>
</comment>
<evidence type="ECO:0000313" key="3">
    <source>
        <dbReference type="Proteomes" id="UP001500426"/>
    </source>
</evidence>
<reference evidence="3" key="1">
    <citation type="journal article" date="2019" name="Int. J. Syst. Evol. Microbiol.">
        <title>The Global Catalogue of Microorganisms (GCM) 10K type strain sequencing project: providing services to taxonomists for standard genome sequencing and annotation.</title>
        <authorList>
            <consortium name="The Broad Institute Genomics Platform"/>
            <consortium name="The Broad Institute Genome Sequencing Center for Infectious Disease"/>
            <person name="Wu L."/>
            <person name="Ma J."/>
        </authorList>
    </citation>
    <scope>NUCLEOTIDE SEQUENCE [LARGE SCALE GENOMIC DNA]</scope>
    <source>
        <strain evidence="3">JCM 17068</strain>
    </source>
</reference>
<name>A0ABP7UU46_9FLAO</name>
<dbReference type="Proteomes" id="UP001500426">
    <property type="component" value="Unassembled WGS sequence"/>
</dbReference>
<evidence type="ECO:0008006" key="4">
    <source>
        <dbReference type="Google" id="ProtNLM"/>
    </source>
</evidence>
<evidence type="ECO:0000313" key="2">
    <source>
        <dbReference type="EMBL" id="GAA4052986.1"/>
    </source>
</evidence>
<keyword evidence="1" id="KW-1133">Transmembrane helix</keyword>
<dbReference type="RefSeq" id="WP_345094011.1">
    <property type="nucleotide sequence ID" value="NZ_BAABCS010000018.1"/>
</dbReference>
<feature type="transmembrane region" description="Helical" evidence="1">
    <location>
        <begin position="185"/>
        <end position="204"/>
    </location>
</feature>
<keyword evidence="3" id="KW-1185">Reference proteome</keyword>
<sequence>MKYSSFLKRNKQEIQKGIILVIGKHMNRTALGIVDALLIVYPKLTFEELKEMLPDTINPSAPKNYKSLFAPYNPNRKYGVVQPGAIKKEAIENGLDINASHFTEKEETFITSDGIEVLVSKSWESSDTLTGENDLQNLINHVKQYGIIVNDTEPTSEPLKTGSYKLYILNNELLKEVNNFKKTNYLFLGIAVAIVISLITLYLVTKS</sequence>
<accession>A0ABP7UU46</accession>
<gene>
    <name evidence="2" type="ORF">GCM10022388_19130</name>
</gene>
<dbReference type="EMBL" id="BAABCS010000018">
    <property type="protein sequence ID" value="GAA4052986.1"/>
    <property type="molecule type" value="Genomic_DNA"/>
</dbReference>
<proteinExistence type="predicted"/>